<dbReference type="InterPro" id="IPR003445">
    <property type="entry name" value="Cat_transpt"/>
</dbReference>
<protein>
    <submittedName>
        <fullName evidence="11">Potassium uptake protein, TrkH family</fullName>
        <ecNumber evidence="11">3.6.3.14</ecNumber>
    </submittedName>
</protein>
<gene>
    <name evidence="11" type="ordered locus">Acear_0391</name>
</gene>
<feature type="transmembrane region" description="Helical" evidence="10">
    <location>
        <begin position="295"/>
        <end position="328"/>
    </location>
</feature>
<dbReference type="KEGG" id="aar:Acear_0391"/>
<evidence type="ECO:0000256" key="1">
    <source>
        <dbReference type="ARBA" id="ARBA00004651"/>
    </source>
</evidence>
<dbReference type="STRING" id="574087.Acear_0391"/>
<keyword evidence="12" id="KW-1185">Reference proteome</keyword>
<dbReference type="Proteomes" id="UP000001661">
    <property type="component" value="Chromosome"/>
</dbReference>
<accession>D9QUE5</accession>
<dbReference type="EC" id="3.6.3.14" evidence="11"/>
<keyword evidence="2" id="KW-0813">Transport</keyword>
<evidence type="ECO:0000313" key="11">
    <source>
        <dbReference type="EMBL" id="ADL11938.1"/>
    </source>
</evidence>
<keyword evidence="9 10" id="KW-0472">Membrane</keyword>
<dbReference type="eggNOG" id="COG0168">
    <property type="taxonomic scope" value="Bacteria"/>
</dbReference>
<dbReference type="EMBL" id="CP002105">
    <property type="protein sequence ID" value="ADL11938.1"/>
    <property type="molecule type" value="Genomic_DNA"/>
</dbReference>
<feature type="transmembrane region" description="Helical" evidence="10">
    <location>
        <begin position="77"/>
        <end position="102"/>
    </location>
</feature>
<keyword evidence="6" id="KW-0630">Potassium</keyword>
<comment type="subcellular location">
    <subcellularLocation>
        <location evidence="1">Cell membrane</location>
        <topology evidence="1">Multi-pass membrane protein</topology>
    </subcellularLocation>
</comment>
<sequence>MQLSDKFSLDNLTPAQFLSLGYLVVILTGTVLLSLPIATASGIRMPLIDALFTATSATAVTGLIVENTKNFFSGFGQIVILILIQIGGLGIMSMSTLFAMIVGKKITLKERLVIKQDLDQFELSGIIRLVRYVLFVTLVIEGTGALILFSRLIRDYDPLRALYLAIFHSVSAFNNAGFDIFGNSLENFTGDLTINLVITTLIILGGIGFAVIAEIYKGEKKFKNYSLQTKLVLSISGSLILLGTIVVFVLEYSNPATMGNLPLHGKALASYFMSVTPRTAGFNTVPTGSLHNTTLFFVIILMFIGASPGSTGGGIKTTTFGSVLAVVYAMMTGKEDIEAFKRRIPKDVIFKALSIIIISVLLIVVVTMILTVTEDMPFLDLFFETVSAFGTVGLSTGVTGKLSGIGKLLIILTMFAGRVGPLTLFLAIGRKRIKGNIRYPEEKVLVG</sequence>
<evidence type="ECO:0000256" key="8">
    <source>
        <dbReference type="ARBA" id="ARBA00023065"/>
    </source>
</evidence>
<evidence type="ECO:0000313" key="12">
    <source>
        <dbReference type="Proteomes" id="UP000001661"/>
    </source>
</evidence>
<keyword evidence="3" id="KW-1003">Cell membrane</keyword>
<feature type="transmembrane region" description="Helical" evidence="10">
    <location>
        <begin position="20"/>
        <end position="40"/>
    </location>
</feature>
<dbReference type="InterPro" id="IPR004772">
    <property type="entry name" value="TrkH"/>
</dbReference>
<proteinExistence type="predicted"/>
<keyword evidence="5 10" id="KW-0812">Transmembrane</keyword>
<dbReference type="GO" id="GO:0015379">
    <property type="term" value="F:potassium:chloride symporter activity"/>
    <property type="evidence" value="ECO:0007669"/>
    <property type="project" value="InterPro"/>
</dbReference>
<keyword evidence="11" id="KW-0378">Hydrolase</keyword>
<dbReference type="NCBIfam" id="TIGR00933">
    <property type="entry name" value="2a38"/>
    <property type="match status" value="1"/>
</dbReference>
<feature type="transmembrane region" description="Helical" evidence="10">
    <location>
        <begin position="408"/>
        <end position="428"/>
    </location>
</feature>
<dbReference type="AlphaFoldDB" id="D9QUE5"/>
<evidence type="ECO:0000256" key="6">
    <source>
        <dbReference type="ARBA" id="ARBA00022958"/>
    </source>
</evidence>
<dbReference type="PANTHER" id="PTHR32024:SF1">
    <property type="entry name" value="KTR SYSTEM POTASSIUM UPTAKE PROTEIN B"/>
    <property type="match status" value="1"/>
</dbReference>
<dbReference type="OrthoDB" id="9810952at2"/>
<evidence type="ECO:0000256" key="4">
    <source>
        <dbReference type="ARBA" id="ARBA00022538"/>
    </source>
</evidence>
<evidence type="ECO:0000256" key="5">
    <source>
        <dbReference type="ARBA" id="ARBA00022692"/>
    </source>
</evidence>
<dbReference type="Pfam" id="PF02386">
    <property type="entry name" value="TrkH"/>
    <property type="match status" value="1"/>
</dbReference>
<feature type="transmembrane region" description="Helical" evidence="10">
    <location>
        <begin position="192"/>
        <end position="211"/>
    </location>
</feature>
<dbReference type="RefSeq" id="WP_013277384.1">
    <property type="nucleotide sequence ID" value="NC_014378.1"/>
</dbReference>
<name>D9QUE5_ACEAZ</name>
<feature type="transmembrane region" description="Helical" evidence="10">
    <location>
        <begin position="132"/>
        <end position="153"/>
    </location>
</feature>
<feature type="transmembrane region" description="Helical" evidence="10">
    <location>
        <begin position="348"/>
        <end position="372"/>
    </location>
</feature>
<reference evidence="11 12" key="1">
    <citation type="journal article" date="2010" name="Stand. Genomic Sci.">
        <title>Complete genome sequence of Acetohalobium arabaticum type strain (Z-7288).</title>
        <authorList>
            <person name="Sikorski J."/>
            <person name="Lapidus A."/>
            <person name="Chertkov O."/>
            <person name="Lucas S."/>
            <person name="Copeland A."/>
            <person name="Glavina Del Rio T."/>
            <person name="Nolan M."/>
            <person name="Tice H."/>
            <person name="Cheng J.F."/>
            <person name="Han C."/>
            <person name="Brambilla E."/>
            <person name="Pitluck S."/>
            <person name="Liolios K."/>
            <person name="Ivanova N."/>
            <person name="Mavromatis K."/>
            <person name="Mikhailova N."/>
            <person name="Pati A."/>
            <person name="Bruce D."/>
            <person name="Detter C."/>
            <person name="Tapia R."/>
            <person name="Goodwin L."/>
            <person name="Chen A."/>
            <person name="Palaniappan K."/>
            <person name="Land M."/>
            <person name="Hauser L."/>
            <person name="Chang Y.J."/>
            <person name="Jeffries C.D."/>
            <person name="Rohde M."/>
            <person name="Goker M."/>
            <person name="Spring S."/>
            <person name="Woyke T."/>
            <person name="Bristow J."/>
            <person name="Eisen J.A."/>
            <person name="Markowitz V."/>
            <person name="Hugenholtz P."/>
            <person name="Kyrpides N.C."/>
            <person name="Klenk H.P."/>
        </authorList>
    </citation>
    <scope>NUCLEOTIDE SEQUENCE [LARGE SCALE GENOMIC DNA]</scope>
    <source>
        <strain evidence="12">ATCC 49924 / DSM 5501 / Z-7288</strain>
    </source>
</reference>
<evidence type="ECO:0000256" key="9">
    <source>
        <dbReference type="ARBA" id="ARBA00023136"/>
    </source>
</evidence>
<dbReference type="HOGENOM" id="CLU_026429_0_1_9"/>
<dbReference type="PANTHER" id="PTHR32024">
    <property type="entry name" value="TRK SYSTEM POTASSIUM UPTAKE PROTEIN TRKG-RELATED"/>
    <property type="match status" value="1"/>
</dbReference>
<keyword evidence="4" id="KW-0633">Potassium transport</keyword>
<feature type="transmembrane region" description="Helical" evidence="10">
    <location>
        <begin position="231"/>
        <end position="250"/>
    </location>
</feature>
<evidence type="ECO:0000256" key="2">
    <source>
        <dbReference type="ARBA" id="ARBA00022448"/>
    </source>
</evidence>
<keyword evidence="8" id="KW-0406">Ion transport</keyword>
<dbReference type="GO" id="GO:0016787">
    <property type="term" value="F:hydrolase activity"/>
    <property type="evidence" value="ECO:0007669"/>
    <property type="project" value="UniProtKB-KW"/>
</dbReference>
<evidence type="ECO:0000256" key="7">
    <source>
        <dbReference type="ARBA" id="ARBA00022989"/>
    </source>
</evidence>
<evidence type="ECO:0000256" key="3">
    <source>
        <dbReference type="ARBA" id="ARBA00022475"/>
    </source>
</evidence>
<dbReference type="GO" id="GO:0005886">
    <property type="term" value="C:plasma membrane"/>
    <property type="evidence" value="ECO:0007669"/>
    <property type="project" value="UniProtKB-SubCell"/>
</dbReference>
<organism evidence="11 12">
    <name type="scientific">Acetohalobium arabaticum (strain ATCC 49924 / DSM 5501 / Z-7288)</name>
    <dbReference type="NCBI Taxonomy" id="574087"/>
    <lineage>
        <taxon>Bacteria</taxon>
        <taxon>Bacillati</taxon>
        <taxon>Bacillota</taxon>
        <taxon>Clostridia</taxon>
        <taxon>Halanaerobiales</taxon>
        <taxon>Halobacteroidaceae</taxon>
        <taxon>Acetohalobium</taxon>
    </lineage>
</organism>
<keyword evidence="7 10" id="KW-1133">Transmembrane helix</keyword>
<evidence type="ECO:0000256" key="10">
    <source>
        <dbReference type="SAM" id="Phobius"/>
    </source>
</evidence>